<dbReference type="eggNOG" id="KOG2157">
    <property type="taxonomic scope" value="Eukaryota"/>
</dbReference>
<dbReference type="OMA" id="IDYQMKD"/>
<dbReference type="PROSITE" id="PS51221">
    <property type="entry name" value="TTL"/>
    <property type="match status" value="1"/>
</dbReference>
<reference evidence="1 2" key="1">
    <citation type="submission" date="2011-07" db="EMBL/GenBank/DDBJ databases">
        <authorList>
            <person name="Coyne R."/>
            <person name="Brami D."/>
            <person name="Johnson J."/>
            <person name="Hostetler J."/>
            <person name="Hannick L."/>
            <person name="Clark T."/>
            <person name="Cassidy-Hanley D."/>
            <person name="Inman J."/>
        </authorList>
    </citation>
    <scope>NUCLEOTIDE SEQUENCE [LARGE SCALE GENOMIC DNA]</scope>
    <source>
        <strain evidence="1 2">G5</strain>
    </source>
</reference>
<dbReference type="Gene3D" id="3.30.470.20">
    <property type="entry name" value="ATP-grasp fold, B domain"/>
    <property type="match status" value="1"/>
</dbReference>
<evidence type="ECO:0000313" key="2">
    <source>
        <dbReference type="Proteomes" id="UP000008983"/>
    </source>
</evidence>
<protein>
    <submittedName>
        <fullName evidence="1">Tubulin-tyrosine ligase family protein, putative</fullName>
        <ecNumber evidence="1">6.3.2.25</ecNumber>
    </submittedName>
</protein>
<evidence type="ECO:0000313" key="1">
    <source>
        <dbReference type="EMBL" id="EGR31453.1"/>
    </source>
</evidence>
<dbReference type="PANTHER" id="PTHR46069">
    <property type="entry name" value="TUBULIN TYROSINE LIGASE"/>
    <property type="match status" value="1"/>
</dbReference>
<gene>
    <name evidence="1" type="ORF">IMG5_109020</name>
</gene>
<dbReference type="GO" id="GO:0004835">
    <property type="term" value="F:tubulin-tyrosine ligase activity"/>
    <property type="evidence" value="ECO:0007669"/>
    <property type="project" value="UniProtKB-EC"/>
</dbReference>
<keyword evidence="2" id="KW-1185">Reference proteome</keyword>
<dbReference type="GeneID" id="14907605"/>
<dbReference type="InterPro" id="IPR004344">
    <property type="entry name" value="TTL/TTLL_fam"/>
</dbReference>
<dbReference type="EC" id="6.3.2.25" evidence="1"/>
<dbReference type="EMBL" id="GL983859">
    <property type="protein sequence ID" value="EGR31453.1"/>
    <property type="molecule type" value="Genomic_DNA"/>
</dbReference>
<proteinExistence type="predicted"/>
<organism evidence="1 2">
    <name type="scientific">Ichthyophthirius multifiliis</name>
    <name type="common">White spot disease agent</name>
    <name type="synonym">Ich</name>
    <dbReference type="NCBI Taxonomy" id="5932"/>
    <lineage>
        <taxon>Eukaryota</taxon>
        <taxon>Sar</taxon>
        <taxon>Alveolata</taxon>
        <taxon>Ciliophora</taxon>
        <taxon>Intramacronucleata</taxon>
        <taxon>Oligohymenophorea</taxon>
        <taxon>Hymenostomatida</taxon>
        <taxon>Ophryoglenina</taxon>
        <taxon>Ichthyophthirius</taxon>
    </lineage>
</organism>
<dbReference type="RefSeq" id="XP_004034939.1">
    <property type="nucleotide sequence ID" value="XM_004034891.1"/>
</dbReference>
<dbReference type="STRING" id="857967.G0QTK2"/>
<accession>G0QTK2</accession>
<name>G0QTK2_ICHMU</name>
<dbReference type="Pfam" id="PF03133">
    <property type="entry name" value="TTL"/>
    <property type="match status" value="1"/>
</dbReference>
<sequence length="451" mass="54306">MFIYKLKIKQSIYKNLKQYKIGKGNNSELVLNVMKTRKNWSQQQQAGQECKFIWQSVSSQIKFQQINNTFVNHFEFHKQITTKNNLIKNLESFAKFNSLYIYDITPLTYCINPESSQFQQVFEEFLNLYQSKSTFPFSQKHESSQKIGYCQPKYPQSLFSGKNVWIIKPADFNRGCGIKLFSSLKQLINILLADNKKYLERQFIIQKYIEQPLLINERKFDLRIWVMLTDIRKKEDRNNFQLYIFKEGYIRTSSEKFDISSEKLNDLIIHLTNNAIQKTDQRYQKFEQGNQLSYDQLDQNLKINFRQNIMPKIKEIISFTIDSVKNKINFNNRINSFEIFGYDFVIDKYFNPWLIEINTNPCIEESSSLLKQLIPRMLDDAFKIAIDPYFCGKKLEDGKQYFKVKKYKDDENMWYFFINYYFFIKKIKIKRELQQNLITYPLLKYKKQNNF</sequence>
<dbReference type="OrthoDB" id="202825at2759"/>
<dbReference type="PANTHER" id="PTHR46069:SF1">
    <property type="entry name" value="CHROMOSOME UNDETERMINED SCAFFOLD_125, WHOLE GENOME SHOTGUN SEQUENCE"/>
    <property type="match status" value="1"/>
</dbReference>
<dbReference type="SUPFAM" id="SSF56059">
    <property type="entry name" value="Glutathione synthetase ATP-binding domain-like"/>
    <property type="match status" value="1"/>
</dbReference>
<keyword evidence="1" id="KW-0436">Ligase</keyword>
<dbReference type="InParanoid" id="G0QTK2"/>
<dbReference type="AlphaFoldDB" id="G0QTK2"/>
<dbReference type="Proteomes" id="UP000008983">
    <property type="component" value="Unassembled WGS sequence"/>
</dbReference>